<protein>
    <submittedName>
        <fullName evidence="3">Caspase family protein</fullName>
    </submittedName>
</protein>
<dbReference type="EMBL" id="CP157355">
    <property type="protein sequence ID" value="XBM02030.1"/>
    <property type="molecule type" value="Genomic_DNA"/>
</dbReference>
<dbReference type="InterPro" id="IPR029030">
    <property type="entry name" value="Caspase-like_dom_sf"/>
</dbReference>
<evidence type="ECO:0000256" key="1">
    <source>
        <dbReference type="ARBA" id="ARBA00010134"/>
    </source>
</evidence>
<dbReference type="SUPFAM" id="SSF52129">
    <property type="entry name" value="Caspase-like"/>
    <property type="match status" value="1"/>
</dbReference>
<dbReference type="PROSITE" id="PS50208">
    <property type="entry name" value="CASPASE_P20"/>
    <property type="match status" value="1"/>
</dbReference>
<dbReference type="AlphaFoldDB" id="A0AAU7FBA8"/>
<proteinExistence type="inferred from homology"/>
<dbReference type="GO" id="GO:0006508">
    <property type="term" value="P:proteolysis"/>
    <property type="evidence" value="ECO:0007669"/>
    <property type="project" value="InterPro"/>
</dbReference>
<dbReference type="RefSeq" id="WP_348946298.1">
    <property type="nucleotide sequence ID" value="NZ_CP157355.1"/>
</dbReference>
<evidence type="ECO:0000313" key="3">
    <source>
        <dbReference type="EMBL" id="XBM02030.1"/>
    </source>
</evidence>
<accession>A0AAU7FBA8</accession>
<organism evidence="3">
    <name type="scientific">Chitinibacter mangrovi</name>
    <dbReference type="NCBI Taxonomy" id="3153927"/>
    <lineage>
        <taxon>Bacteria</taxon>
        <taxon>Pseudomonadati</taxon>
        <taxon>Pseudomonadota</taxon>
        <taxon>Betaproteobacteria</taxon>
        <taxon>Neisseriales</taxon>
        <taxon>Chitinibacteraceae</taxon>
        <taxon>Chitinibacter</taxon>
    </lineage>
</organism>
<dbReference type="InterPro" id="IPR001309">
    <property type="entry name" value="Pept_C14_p20"/>
</dbReference>
<dbReference type="SMART" id="SM00115">
    <property type="entry name" value="CASc"/>
    <property type="match status" value="1"/>
</dbReference>
<dbReference type="GO" id="GO:0004197">
    <property type="term" value="F:cysteine-type endopeptidase activity"/>
    <property type="evidence" value="ECO:0007669"/>
    <property type="project" value="InterPro"/>
</dbReference>
<dbReference type="InterPro" id="IPR011600">
    <property type="entry name" value="Pept_C14_caspase"/>
</dbReference>
<feature type="domain" description="Caspase family p20" evidence="2">
    <location>
        <begin position="29"/>
        <end position="159"/>
    </location>
</feature>
<dbReference type="PANTHER" id="PTHR22576:SF37">
    <property type="entry name" value="MUCOSA-ASSOCIATED LYMPHOID TISSUE LYMPHOMA TRANSLOCATION PROTEIN 1"/>
    <property type="match status" value="1"/>
</dbReference>
<dbReference type="InterPro" id="IPR052039">
    <property type="entry name" value="Caspase-related_regulators"/>
</dbReference>
<dbReference type="InterPro" id="IPR015917">
    <property type="entry name" value="Pept_C14A"/>
</dbReference>
<evidence type="ECO:0000259" key="2">
    <source>
        <dbReference type="PROSITE" id="PS50208"/>
    </source>
</evidence>
<comment type="similarity">
    <text evidence="1">Belongs to the peptidase C14A family.</text>
</comment>
<dbReference type="KEGG" id="cmav:ABHF33_07110"/>
<reference evidence="3" key="1">
    <citation type="submission" date="2024-05" db="EMBL/GenBank/DDBJ databases">
        <authorList>
            <person name="Yang L."/>
            <person name="Pan L."/>
        </authorList>
    </citation>
    <scope>NUCLEOTIDE SEQUENCE</scope>
    <source>
        <strain evidence="3">FCG-7</strain>
    </source>
</reference>
<gene>
    <name evidence="3" type="ORF">ABHF33_07110</name>
</gene>
<dbReference type="Pfam" id="PF00656">
    <property type="entry name" value="Peptidase_C14"/>
    <property type="match status" value="1"/>
</dbReference>
<name>A0AAU7FBA8_9NEIS</name>
<dbReference type="PANTHER" id="PTHR22576">
    <property type="entry name" value="MUCOSA ASSOCIATED LYMPHOID TISSUE LYMPHOMA TRANSLOCATION PROTEIN 1/PARACASPASE"/>
    <property type="match status" value="1"/>
</dbReference>
<sequence>MIGLLINVQMAVAVERGIGLSAITRLENEPRTALVIGNSRYAKFPLPNAANDGKAMADKLRKLGFEVIYRENASRNEMLQAIREYGDRLESKKGVGLVFFAGHGIQSHGENYLLPVDVELKFEEDLPLQSVPANAIIDKMGEAENRLNILIMDACRDAPLAKRSRSAQSGLAKMDAPSGTLIAFSTAPGQTAADGNGTHSPYTEQLLATMSKPGLKIEDVFKLVRGQVRKMTQGSQTPWENTSLEGDFYFVEGSQGQVNVIVQAPSEPKSSTNSVVTDKAQTLRAAELFPLFDGVVSAADLEQGIRLESRSRSVFQQASMLAIQSKGQIPIANVVALQSRFNQQLQSKELLVAEQTLKTVAELTDPTRGVKASELREVFQQETESYCTKVKQKMTGMRAPWTEIYTKNCLGIRIALLQGDELQARDLYAAARQLWSPE</sequence>
<dbReference type="Gene3D" id="3.40.50.1460">
    <property type="match status" value="1"/>
</dbReference>